<dbReference type="GO" id="GO:0009366">
    <property type="term" value="C:enterobactin synthetase complex"/>
    <property type="evidence" value="ECO:0007669"/>
    <property type="project" value="InterPro"/>
</dbReference>
<evidence type="ECO:0000313" key="7">
    <source>
        <dbReference type="Proteomes" id="UP000271683"/>
    </source>
</evidence>
<feature type="binding site" evidence="2">
    <location>
        <position position="154"/>
    </location>
    <ligand>
        <name>CoA</name>
        <dbReference type="ChEBI" id="CHEBI:57287"/>
    </ligand>
</feature>
<feature type="binding site" evidence="2">
    <location>
        <position position="164"/>
    </location>
    <ligand>
        <name>CoA</name>
        <dbReference type="ChEBI" id="CHEBI:57287"/>
    </ligand>
</feature>
<proteinExistence type="predicted"/>
<organism evidence="6 7">
    <name type="scientific">Couchioplanes caeruleus</name>
    <dbReference type="NCBI Taxonomy" id="56438"/>
    <lineage>
        <taxon>Bacteria</taxon>
        <taxon>Bacillati</taxon>
        <taxon>Actinomycetota</taxon>
        <taxon>Actinomycetes</taxon>
        <taxon>Micromonosporales</taxon>
        <taxon>Micromonosporaceae</taxon>
        <taxon>Couchioplanes</taxon>
    </lineage>
</organism>
<dbReference type="OrthoDB" id="8210607at2"/>
<evidence type="ECO:0000259" key="5">
    <source>
        <dbReference type="Pfam" id="PF17837"/>
    </source>
</evidence>
<dbReference type="PRINTS" id="PR01399">
    <property type="entry name" value="ENTSNTHTASED"/>
</dbReference>
<dbReference type="Proteomes" id="UP000271683">
    <property type="component" value="Unassembled WGS sequence"/>
</dbReference>
<feature type="binding site" evidence="2">
    <location>
        <position position="150"/>
    </location>
    <ligand>
        <name>CoA</name>
        <dbReference type="ChEBI" id="CHEBI:57287"/>
    </ligand>
</feature>
<dbReference type="InterPro" id="IPR008278">
    <property type="entry name" value="4-PPantetheinyl_Trfase_dom"/>
</dbReference>
<feature type="domain" description="4'-phosphopantetheinyl transferase" evidence="4">
    <location>
        <begin position="102"/>
        <end position="182"/>
    </location>
</feature>
<reference evidence="6 7" key="1">
    <citation type="submission" date="2018-11" db="EMBL/GenBank/DDBJ databases">
        <title>Sequencing the genomes of 1000 actinobacteria strains.</title>
        <authorList>
            <person name="Klenk H.-P."/>
        </authorList>
    </citation>
    <scope>NUCLEOTIDE SEQUENCE [LARGE SCALE GENOMIC DNA]</scope>
    <source>
        <strain evidence="6 7">DSM 43634</strain>
    </source>
</reference>
<dbReference type="PANTHER" id="PTHR38096">
    <property type="entry name" value="ENTEROBACTIN SYNTHASE COMPONENT D"/>
    <property type="match status" value="1"/>
</dbReference>
<dbReference type="InterPro" id="IPR041354">
    <property type="entry name" value="4PPT_N"/>
</dbReference>
<protein>
    <submittedName>
        <fullName evidence="6">4'-phosphopantetheinyl transferase EntD</fullName>
    </submittedName>
</protein>
<feature type="binding site" evidence="2">
    <location>
        <position position="39"/>
    </location>
    <ligand>
        <name>CoA</name>
        <dbReference type="ChEBI" id="CHEBI:57287"/>
    </ligand>
</feature>
<dbReference type="Pfam" id="PF01648">
    <property type="entry name" value="ACPS"/>
    <property type="match status" value="1"/>
</dbReference>
<dbReference type="AlphaFoldDB" id="A0A3N1GM69"/>
<evidence type="ECO:0000256" key="1">
    <source>
        <dbReference type="ARBA" id="ARBA00022679"/>
    </source>
</evidence>
<evidence type="ECO:0000259" key="4">
    <source>
        <dbReference type="Pfam" id="PF01648"/>
    </source>
</evidence>
<feature type="domain" description="4'-phosphopantetheinyl transferase N-terminal" evidence="5">
    <location>
        <begin position="28"/>
        <end position="94"/>
    </location>
</feature>
<keyword evidence="3" id="KW-0460">Magnesium</keyword>
<dbReference type="Pfam" id="PF17837">
    <property type="entry name" value="4PPT_N"/>
    <property type="match status" value="1"/>
</dbReference>
<dbReference type="GO" id="GO:0009239">
    <property type="term" value="P:enterobactin biosynthetic process"/>
    <property type="evidence" value="ECO:0007669"/>
    <property type="project" value="InterPro"/>
</dbReference>
<feature type="binding site" evidence="2">
    <location>
        <begin position="83"/>
        <end position="84"/>
    </location>
    <ligand>
        <name>CoA</name>
        <dbReference type="ChEBI" id="CHEBI:57287"/>
    </ligand>
</feature>
<comment type="cofactor">
    <cofactor evidence="3">
        <name>Mg(2+)</name>
        <dbReference type="ChEBI" id="CHEBI:18420"/>
    </cofactor>
</comment>
<comment type="caution">
    <text evidence="6">The sequence shown here is derived from an EMBL/GenBank/DDBJ whole genome shotgun (WGS) entry which is preliminary data.</text>
</comment>
<evidence type="ECO:0000256" key="2">
    <source>
        <dbReference type="PIRSR" id="PIRSR603542-1"/>
    </source>
</evidence>
<feature type="binding site" evidence="2">
    <location>
        <position position="105"/>
    </location>
    <ligand>
        <name>CoA</name>
        <dbReference type="ChEBI" id="CHEBI:57287"/>
    </ligand>
</feature>
<evidence type="ECO:0000313" key="6">
    <source>
        <dbReference type="EMBL" id="ROP31335.1"/>
    </source>
</evidence>
<accession>A0A3N1GM69</accession>
<feature type="binding site" evidence="3">
    <location>
        <position position="105"/>
    </location>
    <ligand>
        <name>Mg(2+)</name>
        <dbReference type="ChEBI" id="CHEBI:18420"/>
    </ligand>
</feature>
<feature type="binding site" evidence="3">
    <location>
        <position position="107"/>
    </location>
    <ligand>
        <name>Mg(2+)</name>
        <dbReference type="ChEBI" id="CHEBI:18420"/>
    </ligand>
</feature>
<keyword evidence="3" id="KW-0479">Metal-binding</keyword>
<dbReference type="InterPro" id="IPR003542">
    <property type="entry name" value="Enbac_synth_compD-like"/>
</dbReference>
<dbReference type="EMBL" id="RJKL01000001">
    <property type="protein sequence ID" value="ROP31335.1"/>
    <property type="molecule type" value="Genomic_DNA"/>
</dbReference>
<gene>
    <name evidence="6" type="ORF">EDD30_4234</name>
</gene>
<dbReference type="PANTHER" id="PTHR38096:SF1">
    <property type="entry name" value="ENTEROBACTIN SYNTHASE COMPONENT D"/>
    <property type="match status" value="1"/>
</dbReference>
<dbReference type="GO" id="GO:0000287">
    <property type="term" value="F:magnesium ion binding"/>
    <property type="evidence" value="ECO:0007669"/>
    <property type="project" value="InterPro"/>
</dbReference>
<dbReference type="GO" id="GO:0005886">
    <property type="term" value="C:plasma membrane"/>
    <property type="evidence" value="ECO:0007669"/>
    <property type="project" value="TreeGrafter"/>
</dbReference>
<evidence type="ECO:0000256" key="3">
    <source>
        <dbReference type="PIRSR" id="PIRSR603542-2"/>
    </source>
</evidence>
<keyword evidence="1 6" id="KW-0808">Transferase</keyword>
<feature type="binding site" evidence="2">
    <location>
        <position position="47"/>
    </location>
    <ligand>
        <name>CoA</name>
        <dbReference type="ChEBI" id="CHEBI:57287"/>
    </ligand>
</feature>
<sequence length="239" mass="25809">MIEAILPADVAAVDTFDDPPDAVLLPGEEQIIGSSVEKRRREFITARHCARLALARIGVPPTPILSGESREPLWPSGVVGAITHCAGYRGVVVAPSSRVTTVGIDAEPNEPLTNGVLEAVALPDERIHVAELLEARPEIRWDRMLFSAKESVYKSWFPLARRWLDFEDAVVTMRPGSAGALAGDFEARLLVTGPRVDGKRVTGFTGRWLVDHGLILTAIVVPVAVSTGPSHTRVSVDAR</sequence>
<feature type="binding site" evidence="3">
    <location>
        <position position="106"/>
    </location>
    <ligand>
        <name>Mg(2+)</name>
        <dbReference type="ChEBI" id="CHEBI:18420"/>
    </ligand>
</feature>
<dbReference type="GO" id="GO:0008897">
    <property type="term" value="F:holo-[acyl-carrier-protein] synthase activity"/>
    <property type="evidence" value="ECO:0007669"/>
    <property type="project" value="InterPro"/>
</dbReference>
<name>A0A3N1GM69_9ACTN</name>
<dbReference type="SUPFAM" id="SSF56214">
    <property type="entry name" value="4'-phosphopantetheinyl transferase"/>
    <property type="match status" value="1"/>
</dbReference>
<dbReference type="InterPro" id="IPR037143">
    <property type="entry name" value="4-PPantetheinyl_Trfase_dom_sf"/>
</dbReference>